<dbReference type="Pfam" id="PF13487">
    <property type="entry name" value="HD_5"/>
    <property type="match status" value="1"/>
</dbReference>
<dbReference type="PROSITE" id="PS51832">
    <property type="entry name" value="HD_GYP"/>
    <property type="match status" value="1"/>
</dbReference>
<reference evidence="3 4" key="1">
    <citation type="submission" date="2020-04" db="EMBL/GenBank/DDBJ databases">
        <title>Salinimonas sp. HHU 13199.</title>
        <authorList>
            <person name="Cui X."/>
            <person name="Zhang D."/>
        </authorList>
    </citation>
    <scope>NUCLEOTIDE SEQUENCE [LARGE SCALE GENOMIC DNA]</scope>
    <source>
        <strain evidence="3 4">HHU 13199</strain>
    </source>
</reference>
<dbReference type="Pfam" id="PF11871">
    <property type="entry name" value="DUF3391"/>
    <property type="match status" value="1"/>
</dbReference>
<evidence type="ECO:0000313" key="4">
    <source>
        <dbReference type="Proteomes" id="UP000624419"/>
    </source>
</evidence>
<dbReference type="InterPro" id="IPR021812">
    <property type="entry name" value="DUF3391"/>
</dbReference>
<organism evidence="3 4">
    <name type="scientific">Salinimonas profundi</name>
    <dbReference type="NCBI Taxonomy" id="2729140"/>
    <lineage>
        <taxon>Bacteria</taxon>
        <taxon>Pseudomonadati</taxon>
        <taxon>Pseudomonadota</taxon>
        <taxon>Gammaproteobacteria</taxon>
        <taxon>Alteromonadales</taxon>
        <taxon>Alteromonadaceae</taxon>
        <taxon>Alteromonas/Salinimonas group</taxon>
        <taxon>Salinimonas</taxon>
    </lineage>
</organism>
<proteinExistence type="predicted"/>
<dbReference type="RefSeq" id="WP_191023495.1">
    <property type="nucleotide sequence ID" value="NZ_JABBXD010000002.1"/>
</dbReference>
<dbReference type="Proteomes" id="UP000624419">
    <property type="component" value="Unassembled WGS sequence"/>
</dbReference>
<dbReference type="InterPro" id="IPR037522">
    <property type="entry name" value="HD_GYP_dom"/>
</dbReference>
<evidence type="ECO:0000313" key="3">
    <source>
        <dbReference type="EMBL" id="MBD3585452.1"/>
    </source>
</evidence>
<dbReference type="PANTHER" id="PTHR43155">
    <property type="entry name" value="CYCLIC DI-GMP PHOSPHODIESTERASE PA4108-RELATED"/>
    <property type="match status" value="1"/>
</dbReference>
<feature type="region of interest" description="Disordered" evidence="1">
    <location>
        <begin position="62"/>
        <end position="81"/>
    </location>
</feature>
<dbReference type="EMBL" id="JABBXD010000002">
    <property type="protein sequence ID" value="MBD3585452.1"/>
    <property type="molecule type" value="Genomic_DNA"/>
</dbReference>
<protein>
    <submittedName>
        <fullName evidence="3">DUF3391 domain-containing protein</fullName>
    </submittedName>
</protein>
<accession>A0ABR8LGR7</accession>
<feature type="domain" description="HD-GYP" evidence="2">
    <location>
        <begin position="127"/>
        <end position="323"/>
    </location>
</feature>
<comment type="caution">
    <text evidence="3">The sequence shown here is derived from an EMBL/GenBank/DDBJ whole genome shotgun (WGS) entry which is preliminary data.</text>
</comment>
<dbReference type="Gene3D" id="1.10.3210.10">
    <property type="entry name" value="Hypothetical protein af1432"/>
    <property type="match status" value="1"/>
</dbReference>
<name>A0ABR8LGR7_9ALTE</name>
<sequence>MHKNLSIDELKPGMFVSQVTEQTGKIRVRSGGLVKTDAVIEQLRERGIRRIDVDLSRSTLPAEAIASDTTPPATKPEKPTATPQAIVHADALYQKAVSLQSSLVKSLKSGAANDLKDADSLSQSIIDSVFDNQDAISCLTMIKNADEYTLEHAINCSILMAVFAAERGFDRDTIDTICMGTLLMDIGMSLLPPELRQQNAPLSADDKAVVESHVEQGLALVEQYADISDLTLTIVAQHHERVDGSGYPAQLQGEEISEFARMAAIVDTYDAMISNRPHQPSVTPAVALKRLTKNPGLDQSLVKQFVTLIGVHPVGSLVQLASGKLGIVVKNNASDMLKPVVMVFYSVNGGHYSEIKRVDLSSSSDEIVGGVRPDDFNINLPKFFRDVFVHQMPD</sequence>
<dbReference type="InterPro" id="IPR003607">
    <property type="entry name" value="HD/PDEase_dom"/>
</dbReference>
<dbReference type="SMART" id="SM00471">
    <property type="entry name" value="HDc"/>
    <property type="match status" value="1"/>
</dbReference>
<evidence type="ECO:0000256" key="1">
    <source>
        <dbReference type="SAM" id="MobiDB-lite"/>
    </source>
</evidence>
<dbReference type="SUPFAM" id="SSF109604">
    <property type="entry name" value="HD-domain/PDEase-like"/>
    <property type="match status" value="1"/>
</dbReference>
<evidence type="ECO:0000259" key="2">
    <source>
        <dbReference type="PROSITE" id="PS51832"/>
    </source>
</evidence>
<dbReference type="CDD" id="cd00077">
    <property type="entry name" value="HDc"/>
    <property type="match status" value="1"/>
</dbReference>
<keyword evidence="4" id="KW-1185">Reference proteome</keyword>
<gene>
    <name evidence="3" type="ORF">HHX48_06885</name>
</gene>
<dbReference type="PANTHER" id="PTHR43155:SF2">
    <property type="entry name" value="CYCLIC DI-GMP PHOSPHODIESTERASE PA4108"/>
    <property type="match status" value="1"/>
</dbReference>